<sequence length="92" mass="10405">MSRASVVMKNFFIVYLAYIALYRGLIPLPTVIYEQIVPVLPWWLLVACGAYALGTLGYDVLSFNDKKDKYDELMEEIKVAKADLKAKGVDVE</sequence>
<dbReference type="InterPro" id="IPR013174">
    <property type="entry name" value="DPM3"/>
</dbReference>
<comment type="similarity">
    <text evidence="2 7">Belongs to the DPM3 family.</text>
</comment>
<evidence type="ECO:0000256" key="3">
    <source>
        <dbReference type="ARBA" id="ARBA00022692"/>
    </source>
</evidence>
<dbReference type="GO" id="GO:0006506">
    <property type="term" value="P:GPI anchor biosynthetic process"/>
    <property type="evidence" value="ECO:0007669"/>
    <property type="project" value="TreeGrafter"/>
</dbReference>
<keyword evidence="9" id="KW-1185">Reference proteome</keyword>
<evidence type="ECO:0000313" key="9">
    <source>
        <dbReference type="Proteomes" id="UP000095009"/>
    </source>
</evidence>
<reference evidence="8 9" key="1">
    <citation type="journal article" date="2016" name="Proc. Natl. Acad. Sci. U.S.A.">
        <title>Comparative genomics of biotechnologically important yeasts.</title>
        <authorList>
            <person name="Riley R."/>
            <person name="Haridas S."/>
            <person name="Wolfe K.H."/>
            <person name="Lopes M.R."/>
            <person name="Hittinger C.T."/>
            <person name="Goeker M."/>
            <person name="Salamov A.A."/>
            <person name="Wisecaver J.H."/>
            <person name="Long T.M."/>
            <person name="Calvey C.H."/>
            <person name="Aerts A.L."/>
            <person name="Barry K.W."/>
            <person name="Choi C."/>
            <person name="Clum A."/>
            <person name="Coughlan A.Y."/>
            <person name="Deshpande S."/>
            <person name="Douglass A.P."/>
            <person name="Hanson S.J."/>
            <person name="Klenk H.-P."/>
            <person name="LaButti K.M."/>
            <person name="Lapidus A."/>
            <person name="Lindquist E.A."/>
            <person name="Lipzen A.M."/>
            <person name="Meier-Kolthoff J.P."/>
            <person name="Ohm R.A."/>
            <person name="Otillar R.P."/>
            <person name="Pangilinan J.L."/>
            <person name="Peng Y."/>
            <person name="Rokas A."/>
            <person name="Rosa C.A."/>
            <person name="Scheuner C."/>
            <person name="Sibirny A.A."/>
            <person name="Slot J.C."/>
            <person name="Stielow J.B."/>
            <person name="Sun H."/>
            <person name="Kurtzman C.P."/>
            <person name="Blackwell M."/>
            <person name="Grigoriev I.V."/>
            <person name="Jeffries T.W."/>
        </authorList>
    </citation>
    <scope>NUCLEOTIDE SEQUENCE [LARGE SCALE GENOMIC DNA]</scope>
    <source>
        <strain evidence="8 9">DSM 6958</strain>
    </source>
</reference>
<dbReference type="PANTHER" id="PTHR16433:SF0">
    <property type="entry name" value="DOLICHOL-PHOSPHATE MANNOSYLTRANSFERASE SUBUNIT 3"/>
    <property type="match status" value="1"/>
</dbReference>
<proteinExistence type="inferred from homology"/>
<keyword evidence="5 7" id="KW-1133">Transmembrane helix</keyword>
<evidence type="ECO:0000256" key="6">
    <source>
        <dbReference type="ARBA" id="ARBA00023136"/>
    </source>
</evidence>
<dbReference type="UniPathway" id="UPA00378"/>
<dbReference type="PANTHER" id="PTHR16433">
    <property type="entry name" value="DOLICHOL-PHOSPHATE MANNOSYLTRANSFERASE SUBUNIT 3"/>
    <property type="match status" value="1"/>
</dbReference>
<keyword evidence="8" id="KW-0808">Transferase</keyword>
<dbReference type="AlphaFoldDB" id="A0A1E3PFY6"/>
<feature type="transmembrane region" description="Helical" evidence="7">
    <location>
        <begin position="39"/>
        <end position="61"/>
    </location>
</feature>
<comment type="subunit">
    <text evidence="7">Component of the dolichol-phosphate mannose (DPM) synthase complex.</text>
</comment>
<evidence type="ECO:0000256" key="2">
    <source>
        <dbReference type="ARBA" id="ARBA00010430"/>
    </source>
</evidence>
<name>A0A1E3PFY6_9ASCO</name>
<feature type="transmembrane region" description="Helical" evidence="7">
    <location>
        <begin position="12"/>
        <end position="33"/>
    </location>
</feature>
<evidence type="ECO:0000256" key="1">
    <source>
        <dbReference type="ARBA" id="ARBA00004477"/>
    </source>
</evidence>
<protein>
    <recommendedName>
        <fullName evidence="7">Dolichol-phosphate mannosyltransferase subunit 3</fullName>
    </recommendedName>
</protein>
<keyword evidence="3 7" id="KW-0812">Transmembrane</keyword>
<dbReference type="STRING" id="857566.A0A1E3PFY6"/>
<dbReference type="EMBL" id="KV454412">
    <property type="protein sequence ID" value="ODQ64311.1"/>
    <property type="molecule type" value="Genomic_DNA"/>
</dbReference>
<keyword evidence="8" id="KW-0328">Glycosyltransferase</keyword>
<accession>A0A1E3PFY6</accession>
<gene>
    <name evidence="8" type="ORF">NADFUDRAFT_52638</name>
</gene>
<comment type="pathway">
    <text evidence="7">Protein modification; protein glycosylation.</text>
</comment>
<organism evidence="8 9">
    <name type="scientific">Nadsonia fulvescens var. elongata DSM 6958</name>
    <dbReference type="NCBI Taxonomy" id="857566"/>
    <lineage>
        <taxon>Eukaryota</taxon>
        <taxon>Fungi</taxon>
        <taxon>Dikarya</taxon>
        <taxon>Ascomycota</taxon>
        <taxon>Saccharomycotina</taxon>
        <taxon>Dipodascomycetes</taxon>
        <taxon>Dipodascales</taxon>
        <taxon>Dipodascales incertae sedis</taxon>
        <taxon>Nadsonia</taxon>
    </lineage>
</organism>
<dbReference type="GO" id="GO:0016757">
    <property type="term" value="F:glycosyltransferase activity"/>
    <property type="evidence" value="ECO:0007669"/>
    <property type="project" value="UniProtKB-KW"/>
</dbReference>
<keyword evidence="4 7" id="KW-0256">Endoplasmic reticulum</keyword>
<dbReference type="GO" id="GO:0033185">
    <property type="term" value="C:dolichol-phosphate-mannose synthase complex"/>
    <property type="evidence" value="ECO:0007669"/>
    <property type="project" value="TreeGrafter"/>
</dbReference>
<dbReference type="GO" id="GO:0005789">
    <property type="term" value="C:endoplasmic reticulum membrane"/>
    <property type="evidence" value="ECO:0007669"/>
    <property type="project" value="UniProtKB-SubCell"/>
</dbReference>
<comment type="function">
    <text evidence="7">Stabilizer subunit of the dolichol-phosphate mannose (DPM) synthase complex; tethers catalytic subunit to the ER.</text>
</comment>
<evidence type="ECO:0000256" key="7">
    <source>
        <dbReference type="RuleBase" id="RU365085"/>
    </source>
</evidence>
<evidence type="ECO:0000256" key="4">
    <source>
        <dbReference type="ARBA" id="ARBA00022824"/>
    </source>
</evidence>
<evidence type="ECO:0000256" key="5">
    <source>
        <dbReference type="ARBA" id="ARBA00022989"/>
    </source>
</evidence>
<dbReference type="OrthoDB" id="2014333at2759"/>
<dbReference type="Pfam" id="PF08285">
    <property type="entry name" value="DPM3"/>
    <property type="match status" value="1"/>
</dbReference>
<evidence type="ECO:0000313" key="8">
    <source>
        <dbReference type="EMBL" id="ODQ64311.1"/>
    </source>
</evidence>
<keyword evidence="6 7" id="KW-0472">Membrane</keyword>
<dbReference type="Proteomes" id="UP000095009">
    <property type="component" value="Unassembled WGS sequence"/>
</dbReference>
<comment type="subcellular location">
    <subcellularLocation>
        <location evidence="1 7">Endoplasmic reticulum membrane</location>
        <topology evidence="1 7">Multi-pass membrane protein</topology>
    </subcellularLocation>
</comment>